<organism evidence="1 2">
    <name type="scientific">Ensete ventricosum</name>
    <name type="common">Abyssinian banana</name>
    <name type="synonym">Musa ensete</name>
    <dbReference type="NCBI Taxonomy" id="4639"/>
    <lineage>
        <taxon>Eukaryota</taxon>
        <taxon>Viridiplantae</taxon>
        <taxon>Streptophyta</taxon>
        <taxon>Embryophyta</taxon>
        <taxon>Tracheophyta</taxon>
        <taxon>Spermatophyta</taxon>
        <taxon>Magnoliopsida</taxon>
        <taxon>Liliopsida</taxon>
        <taxon>Zingiberales</taxon>
        <taxon>Musaceae</taxon>
        <taxon>Ensete</taxon>
    </lineage>
</organism>
<evidence type="ECO:0000313" key="1">
    <source>
        <dbReference type="EMBL" id="KAJ8465753.1"/>
    </source>
</evidence>
<sequence length="76" mass="8771">MEDKRPLWPCITFFVSESQCPPQMVVTFAFAKEAEEWGKINQKLVHHSSENSCRKSLFVDRAGRRARREGTPASME</sequence>
<gene>
    <name evidence="1" type="ORF">OPV22_028305</name>
</gene>
<reference evidence="1 2" key="1">
    <citation type="submission" date="2022-12" db="EMBL/GenBank/DDBJ databases">
        <title>Chromosome-scale assembly of the Ensete ventricosum genome.</title>
        <authorList>
            <person name="Dussert Y."/>
            <person name="Stocks J."/>
            <person name="Wendawek A."/>
            <person name="Woldeyes F."/>
            <person name="Nichols R.A."/>
            <person name="Borrell J.S."/>
        </authorList>
    </citation>
    <scope>NUCLEOTIDE SEQUENCE [LARGE SCALE GENOMIC DNA]</scope>
    <source>
        <strain evidence="2">cv. Maze</strain>
        <tissue evidence="1">Seeds</tissue>
    </source>
</reference>
<accession>A0AAV8Q801</accession>
<dbReference type="AlphaFoldDB" id="A0AAV8Q801"/>
<protein>
    <submittedName>
        <fullName evidence="1">Uncharacterized protein</fullName>
    </submittedName>
</protein>
<dbReference type="EMBL" id="JAQQAF010000008">
    <property type="protein sequence ID" value="KAJ8465753.1"/>
    <property type="molecule type" value="Genomic_DNA"/>
</dbReference>
<proteinExistence type="predicted"/>
<evidence type="ECO:0000313" key="2">
    <source>
        <dbReference type="Proteomes" id="UP001222027"/>
    </source>
</evidence>
<name>A0AAV8Q801_ENSVE</name>
<comment type="caution">
    <text evidence="1">The sequence shown here is derived from an EMBL/GenBank/DDBJ whole genome shotgun (WGS) entry which is preliminary data.</text>
</comment>
<dbReference type="Proteomes" id="UP001222027">
    <property type="component" value="Unassembled WGS sequence"/>
</dbReference>
<keyword evidence="2" id="KW-1185">Reference proteome</keyword>